<keyword evidence="3" id="KW-1185">Reference proteome</keyword>
<keyword evidence="2" id="KW-0813">Transport</keyword>
<dbReference type="Pfam" id="PF00359">
    <property type="entry name" value="PTS_EIIA_2"/>
    <property type="match status" value="1"/>
</dbReference>
<evidence type="ECO:0000259" key="1">
    <source>
        <dbReference type="PROSITE" id="PS51094"/>
    </source>
</evidence>
<dbReference type="RefSeq" id="WP_217138546.1">
    <property type="nucleotide sequence ID" value="NZ_JAFMOU010000068.1"/>
</dbReference>
<evidence type="ECO:0000313" key="2">
    <source>
        <dbReference type="EMBL" id="MBU9835924.1"/>
    </source>
</evidence>
<sequence length="555" mass="61217">MLNPRQKDILSALSHQRISGQALARRARISVRTLLRDIDYINYRLGAAGKIISGAEGYQLLVEEGRDIERLLGNAEDALFLALIFNACLPLGALADKLRLSKSAVIDLISTVRKKSRTQPLIGSRPKHGHSLLLDDRQKVLLLANLIIRNPACCGEHCAHAFSVRIVSARSLLTTLDYPFGTPLFLAALGLAVEYLPATHLSVVKILQPLRHKLSGITPEAIRTVLTRVATPLPGLIDEELVGQLTAHIQRSVACPAILPVTALHDFRKIKTTYPQAFDLSLSFVRELNQSLAIDFNDDDWAGLYFACALERTQSAALNLVIYSEYLSMATLNKEIIEREISGVNVIIATHPEQLIASLLHQPVALVLNNHRQYPAMENATAVWSVSELVGQRELEQLRIRLAGLMLYQHSAVCFPESLSFTYANAPQDNWQTVISGICQHLVLCDALTVAEAELIVAREAQGENLIINHLAVPHCSGQRDQPFIGIFVHLENPLLIESQRVQNVLVVCVNARGRQELKMFSHLADALNGCESAQLLGLTTHASFMQCLNKPFSA</sequence>
<dbReference type="PROSITE" id="PS51094">
    <property type="entry name" value="PTS_EIIA_TYPE_2"/>
    <property type="match status" value="1"/>
</dbReference>
<feature type="domain" description="PTS EIIA type-2" evidence="1">
    <location>
        <begin position="413"/>
        <end position="552"/>
    </location>
</feature>
<dbReference type="EMBL" id="JAFMOU010000068">
    <property type="protein sequence ID" value="MBU9835924.1"/>
    <property type="molecule type" value="Genomic_DNA"/>
</dbReference>
<dbReference type="PANTHER" id="PTHR30185">
    <property type="entry name" value="CRYPTIC BETA-GLUCOSIDE BGL OPERON ANTITERMINATOR"/>
    <property type="match status" value="1"/>
</dbReference>
<accession>A0ABS6L2Y9</accession>
<dbReference type="InterPro" id="IPR002178">
    <property type="entry name" value="PTS_EIIA_type-2_dom"/>
</dbReference>
<reference evidence="2 3" key="1">
    <citation type="submission" date="2021-03" db="EMBL/GenBank/DDBJ databases">
        <title>Five novel Rahnella species.</title>
        <authorList>
            <person name="Brady C."/>
            <person name="Asselin J."/>
            <person name="Beer S."/>
            <person name="Bruberg M.B."/>
            <person name="Crampton B."/>
            <person name="Venter S."/>
            <person name="Arnold D."/>
            <person name="Denman S."/>
        </authorList>
    </citation>
    <scope>NUCLEOTIDE SEQUENCE [LARGE SCALE GENOMIC DNA]</scope>
    <source>
        <strain evidence="2 3">L72c</strain>
    </source>
</reference>
<proteinExistence type="predicted"/>
<protein>
    <submittedName>
        <fullName evidence="2">PTS sugar transporter subunit IIA</fullName>
    </submittedName>
</protein>
<evidence type="ECO:0000313" key="3">
    <source>
        <dbReference type="Proteomes" id="UP000699865"/>
    </source>
</evidence>
<dbReference type="InterPro" id="IPR050661">
    <property type="entry name" value="BglG_antiterminators"/>
</dbReference>
<dbReference type="Proteomes" id="UP000699865">
    <property type="component" value="Unassembled WGS sequence"/>
</dbReference>
<dbReference type="PANTHER" id="PTHR30185:SF14">
    <property type="entry name" value="STATIONARY PHASE-INDUCIBLE PROTEIN CSIE-RELATED"/>
    <property type="match status" value="1"/>
</dbReference>
<name>A0ABS6L2Y9_9GAMM</name>
<gene>
    <name evidence="2" type="ORF">J1786_14025</name>
</gene>
<organism evidence="2 3">
    <name type="scientific">Rahnella perminowiae</name>
    <dbReference type="NCBI Taxonomy" id="2816244"/>
    <lineage>
        <taxon>Bacteria</taxon>
        <taxon>Pseudomonadati</taxon>
        <taxon>Pseudomonadota</taxon>
        <taxon>Gammaproteobacteria</taxon>
        <taxon>Enterobacterales</taxon>
        <taxon>Yersiniaceae</taxon>
        <taxon>Rahnella</taxon>
    </lineage>
</organism>
<comment type="caution">
    <text evidence="2">The sequence shown here is derived from an EMBL/GenBank/DDBJ whole genome shotgun (WGS) entry which is preliminary data.</text>
</comment>
<keyword evidence="2" id="KW-0762">Sugar transport</keyword>